<comment type="catalytic activity">
    <reaction evidence="11">
        <text>DNA(n) + a 2'-deoxyribonucleoside 5'-triphosphate = DNA(n+1) + diphosphate</text>
        <dbReference type="Rhea" id="RHEA:22508"/>
        <dbReference type="Rhea" id="RHEA-COMP:17339"/>
        <dbReference type="Rhea" id="RHEA-COMP:17340"/>
        <dbReference type="ChEBI" id="CHEBI:33019"/>
        <dbReference type="ChEBI" id="CHEBI:61560"/>
        <dbReference type="ChEBI" id="CHEBI:173112"/>
        <dbReference type="EC" id="2.7.7.7"/>
    </reaction>
</comment>
<comment type="catalytic activity">
    <reaction evidence="10">
        <text>DNA(n) + a 2'-deoxyribonucleoside 5'-triphosphate = DNA(n+1) + diphosphate</text>
        <dbReference type="Rhea" id="RHEA:22508"/>
        <dbReference type="Rhea" id="RHEA-COMP:17339"/>
        <dbReference type="Rhea" id="RHEA-COMP:17340"/>
        <dbReference type="ChEBI" id="CHEBI:33019"/>
        <dbReference type="ChEBI" id="CHEBI:61560"/>
        <dbReference type="ChEBI" id="CHEBI:173112"/>
        <dbReference type="EC" id="2.7.7.49"/>
    </reaction>
</comment>
<dbReference type="HOGENOM" id="CLU_001650_20_3_1"/>
<dbReference type="Pfam" id="PF25597">
    <property type="entry name" value="SH3_retrovirus"/>
    <property type="match status" value="1"/>
</dbReference>
<dbReference type="Proteomes" id="UP000006310">
    <property type="component" value="Chromosome 7"/>
</dbReference>
<dbReference type="OrthoDB" id="4069947at2759"/>
<comment type="catalytic activity">
    <reaction evidence="1">
        <text>Endonucleolytic cleavage to 5'-phosphomonoester.</text>
        <dbReference type="EC" id="3.1.26.4"/>
    </reaction>
</comment>
<organism evidence="14 15">
    <name type="scientific">Huiozyma naganishii (strain ATCC MYA-139 / BCRC 22969 / CBS 8797 / KCTC 17520 / NBRC 10181 / NCYC 3082 / Yp74L-3)</name>
    <name type="common">Yeast</name>
    <name type="synonym">Kazachstania naganishii</name>
    <dbReference type="NCBI Taxonomy" id="1071383"/>
    <lineage>
        <taxon>Eukaryota</taxon>
        <taxon>Fungi</taxon>
        <taxon>Dikarya</taxon>
        <taxon>Ascomycota</taxon>
        <taxon>Saccharomycotina</taxon>
        <taxon>Saccharomycetes</taxon>
        <taxon>Saccharomycetales</taxon>
        <taxon>Saccharomycetaceae</taxon>
        <taxon>Huiozyma</taxon>
    </lineage>
</organism>
<dbReference type="InterPro" id="IPR057670">
    <property type="entry name" value="SH3_retrovirus"/>
</dbReference>
<evidence type="ECO:0000256" key="12">
    <source>
        <dbReference type="SAM" id="MobiDB-lite"/>
    </source>
</evidence>
<dbReference type="OMA" id="LRWENIM"/>
<evidence type="ECO:0000256" key="7">
    <source>
        <dbReference type="ARBA" id="ARBA00023242"/>
    </source>
</evidence>
<dbReference type="PROSITE" id="PS50994">
    <property type="entry name" value="INTEGRASE"/>
    <property type="match status" value="1"/>
</dbReference>
<dbReference type="GO" id="GO:0003887">
    <property type="term" value="F:DNA-directed DNA polymerase activity"/>
    <property type="evidence" value="ECO:0007669"/>
    <property type="project" value="UniProtKB-EC"/>
</dbReference>
<dbReference type="AlphaFoldDB" id="J7R8Z0"/>
<reference evidence="14 15" key="1">
    <citation type="journal article" date="2011" name="Proc. Natl. Acad. Sci. U.S.A.">
        <title>Evolutionary erosion of yeast sex chromosomes by mating-type switching accidents.</title>
        <authorList>
            <person name="Gordon J.L."/>
            <person name="Armisen D."/>
            <person name="Proux-Wera E."/>
            <person name="Oheigeartaigh S.S."/>
            <person name="Byrne K.P."/>
            <person name="Wolfe K.H."/>
        </authorList>
    </citation>
    <scope>NUCLEOTIDE SEQUENCE [LARGE SCALE GENOMIC DNA]</scope>
    <source>
        <strain evidence="15">ATCC MYA-139 / BCRC 22969 / CBS 8797 / CCRC 22969 / KCTC 17520 / NBRC 10181 / NCYC 3082</strain>
    </source>
</reference>
<dbReference type="GO" id="GO:0004523">
    <property type="term" value="F:RNA-DNA hybrid ribonuclease activity"/>
    <property type="evidence" value="ECO:0007669"/>
    <property type="project" value="UniProtKB-EC"/>
</dbReference>
<evidence type="ECO:0000256" key="6">
    <source>
        <dbReference type="ARBA" id="ARBA00022884"/>
    </source>
</evidence>
<dbReference type="GO" id="GO:0005737">
    <property type="term" value="C:cytoplasm"/>
    <property type="evidence" value="ECO:0007669"/>
    <property type="project" value="UniProtKB-SubCell"/>
</dbReference>
<accession>J7R8Z0</accession>
<evidence type="ECO:0000256" key="3">
    <source>
        <dbReference type="ARBA" id="ARBA00004496"/>
    </source>
</evidence>
<dbReference type="GO" id="GO:0003964">
    <property type="term" value="F:RNA-directed DNA polymerase activity"/>
    <property type="evidence" value="ECO:0007669"/>
    <property type="project" value="UniProtKB-EC"/>
</dbReference>
<evidence type="ECO:0000256" key="4">
    <source>
        <dbReference type="ARBA" id="ARBA00022490"/>
    </source>
</evidence>
<dbReference type="InterPro" id="IPR001584">
    <property type="entry name" value="Integrase_cat-core"/>
</dbReference>
<protein>
    <recommendedName>
        <fullName evidence="13">Integrase catalytic domain-containing protein</fullName>
    </recommendedName>
</protein>
<dbReference type="RefSeq" id="XP_022465586.1">
    <property type="nucleotide sequence ID" value="XM_022609162.1"/>
</dbReference>
<feature type="domain" description="Integrase catalytic" evidence="13">
    <location>
        <begin position="84"/>
        <end position="254"/>
    </location>
</feature>
<dbReference type="eggNOG" id="KOG0017">
    <property type="taxonomic scope" value="Eukaryota"/>
</dbReference>
<dbReference type="InterPro" id="IPR039537">
    <property type="entry name" value="Retrotran_Ty1/copia-like"/>
</dbReference>
<name>J7R8Z0_HUIN7</name>
<dbReference type="EMBL" id="HE978320">
    <property type="protein sequence ID" value="CCK71340.1"/>
    <property type="molecule type" value="Genomic_DNA"/>
</dbReference>
<dbReference type="GO" id="GO:0032196">
    <property type="term" value="P:transposition"/>
    <property type="evidence" value="ECO:0007669"/>
    <property type="project" value="UniProtKB-KW"/>
</dbReference>
<dbReference type="SUPFAM" id="SSF53098">
    <property type="entry name" value="Ribonuclease H-like"/>
    <property type="match status" value="1"/>
</dbReference>
<dbReference type="GO" id="GO:0015074">
    <property type="term" value="P:DNA integration"/>
    <property type="evidence" value="ECO:0007669"/>
    <property type="project" value="InterPro"/>
</dbReference>
<dbReference type="GeneID" id="34527064"/>
<dbReference type="Gene3D" id="3.30.420.10">
    <property type="entry name" value="Ribonuclease H-like superfamily/Ribonuclease H"/>
    <property type="match status" value="1"/>
</dbReference>
<keyword evidence="7" id="KW-0539">Nucleus</keyword>
<keyword evidence="15" id="KW-1185">Reference proteome</keyword>
<comment type="subcellular location">
    <subcellularLocation>
        <location evidence="3">Cytoplasm</location>
    </subcellularLocation>
    <subcellularLocation>
        <location evidence="2">Nucleus</location>
    </subcellularLocation>
</comment>
<feature type="region of interest" description="Disordered" evidence="12">
    <location>
        <begin position="368"/>
        <end position="399"/>
    </location>
</feature>
<dbReference type="PANTHER" id="PTHR42648:SF24">
    <property type="entry name" value="INTEGRASE CATALYTIC DOMAIN-CONTAINING PROTEIN"/>
    <property type="match status" value="1"/>
</dbReference>
<gene>
    <name evidence="14" type="primary">KNAG0G02840</name>
    <name evidence="14" type="ordered locus">KNAG_0G02840</name>
</gene>
<proteinExistence type="predicted"/>
<keyword evidence="6" id="KW-0694">RNA-binding</keyword>
<sequence length="414" mass="45443">MAALDGVADKSVTSVIPPIVQGGLAPVTKDELWHARLGHPGKLVYDKLAKEIGLAKYEPSPYSLCSTCATAKGQLSKGVISDFKTTAPLQLVQVDLCGGFRYEEYVDSKCFLTIRDSYSRYYFVIPLKNKAAATQALINWIHQQENYFSTRGGYKVGTVRTDNGGEFTSNVLHDFFGSKGITHQLTVTDNSSQNGAVERAHRTLQEKMRSLLIGGRVPPYLWSEALRCAAFLLNRLPILPRLRSVPYAQYYGGADGPLRFNNLRTFGCAAFATLPAPLRDGKLAPPVVTGVMVGYSTNRKAYRVYIPQKNKTYETNQVSFDETVFPLRDTAASHQAYDFAIGAAPGLPKAPSVDKGVPHPVVPVDFPEPPSFPSRSSVNPPWPPPSPVAQSTRVMNSPPNSNRWYPIACGINRF</sequence>
<dbReference type="InterPro" id="IPR012337">
    <property type="entry name" value="RNaseH-like_sf"/>
</dbReference>
<dbReference type="GO" id="GO:0005634">
    <property type="term" value="C:nucleus"/>
    <property type="evidence" value="ECO:0007669"/>
    <property type="project" value="UniProtKB-SubCell"/>
</dbReference>
<evidence type="ECO:0000313" key="15">
    <source>
        <dbReference type="Proteomes" id="UP000006310"/>
    </source>
</evidence>
<evidence type="ECO:0000256" key="1">
    <source>
        <dbReference type="ARBA" id="ARBA00000077"/>
    </source>
</evidence>
<evidence type="ECO:0000256" key="11">
    <source>
        <dbReference type="ARBA" id="ARBA00049244"/>
    </source>
</evidence>
<comment type="function">
    <text evidence="8">Reverse transcriptase/ribonuclease H (RT) is a multifunctional enzyme that catalyzes the conversion of the retro-elements RNA genome into dsDNA within the VLP. The enzyme displays a DNA polymerase activity that can copy either DNA or RNA templates, and a ribonuclease H (RNase H) activity that cleaves the RNA strand of RNA-DNA heteroduplexes during plus-strand synthesis and hydrolyzes RNA primers. The conversion leads to a linear dsDNA copy of the retrotransposon that includes long terminal repeats (LTRs) at both ends.</text>
</comment>
<evidence type="ECO:0000259" key="13">
    <source>
        <dbReference type="PROSITE" id="PS50994"/>
    </source>
</evidence>
<evidence type="ECO:0000256" key="8">
    <source>
        <dbReference type="ARBA" id="ARBA00025590"/>
    </source>
</evidence>
<evidence type="ECO:0000256" key="5">
    <source>
        <dbReference type="ARBA" id="ARBA00022578"/>
    </source>
</evidence>
<evidence type="ECO:0000256" key="9">
    <source>
        <dbReference type="ARBA" id="ARBA00025615"/>
    </source>
</evidence>
<dbReference type="PANTHER" id="PTHR42648">
    <property type="entry name" value="TRANSPOSASE, PUTATIVE-RELATED"/>
    <property type="match status" value="1"/>
</dbReference>
<dbReference type="InterPro" id="IPR036397">
    <property type="entry name" value="RNaseH_sf"/>
</dbReference>
<evidence type="ECO:0000256" key="10">
    <source>
        <dbReference type="ARBA" id="ARBA00048173"/>
    </source>
</evidence>
<dbReference type="Pfam" id="PF00665">
    <property type="entry name" value="rve"/>
    <property type="match status" value="1"/>
</dbReference>
<dbReference type="KEGG" id="kng:KNAG_0G02840"/>
<reference evidence="15" key="2">
    <citation type="submission" date="2012-08" db="EMBL/GenBank/DDBJ databases">
        <title>Genome sequence of Kazachstania naganishii.</title>
        <authorList>
            <person name="Gordon J.L."/>
            <person name="Armisen D."/>
            <person name="Proux-Wera E."/>
            <person name="OhEigeartaigh S.S."/>
            <person name="Byrne K.P."/>
            <person name="Wolfe K.H."/>
        </authorList>
    </citation>
    <scope>NUCLEOTIDE SEQUENCE [LARGE SCALE GENOMIC DNA]</scope>
    <source>
        <strain evidence="15">ATCC MYA-139 / BCRC 22969 / CBS 8797 / CCRC 22969 / KCTC 17520 / NBRC 10181 / NCYC 3082</strain>
    </source>
</reference>
<keyword evidence="5" id="KW-0815">Transposition</keyword>
<dbReference type="GO" id="GO:0003723">
    <property type="term" value="F:RNA binding"/>
    <property type="evidence" value="ECO:0007669"/>
    <property type="project" value="UniProtKB-KW"/>
</dbReference>
<evidence type="ECO:0000313" key="14">
    <source>
        <dbReference type="EMBL" id="CCK71340.1"/>
    </source>
</evidence>
<dbReference type="STRING" id="1071383.J7R8Z0"/>
<feature type="compositionally biased region" description="Polar residues" evidence="12">
    <location>
        <begin position="388"/>
        <end position="399"/>
    </location>
</feature>
<evidence type="ECO:0000256" key="2">
    <source>
        <dbReference type="ARBA" id="ARBA00004123"/>
    </source>
</evidence>
<keyword evidence="4" id="KW-0963">Cytoplasm</keyword>
<comment type="function">
    <text evidence="9">Integrase (IN) targets the VLP to the nucleus, where a subparticle preintegration complex (PIC) containing at least integrase and the newly synthesized dsDNA copy of the retrotransposon must transit the nuclear membrane. Once in the nucleus, integrase performs the integration of the dsDNA into the host genome.</text>
</comment>